<dbReference type="InterPro" id="IPR011856">
    <property type="entry name" value="tRNA_endonuc-like_dom_sf"/>
</dbReference>
<dbReference type="AlphaFoldDB" id="A0A1G5SBL5"/>
<reference evidence="2 3" key="1">
    <citation type="submission" date="2016-10" db="EMBL/GenBank/DDBJ databases">
        <authorList>
            <person name="de Groot N.N."/>
        </authorList>
    </citation>
    <scope>NUCLEOTIDE SEQUENCE [LARGE SCALE GENOMIC DNA]</scope>
    <source>
        <strain evidence="2">1</strain>
    </source>
</reference>
<sequence length="53" mass="6321">MLNLVFERLKDNGIDLILKKDGEVFLIQCKQWWAYKVSVNIVRELLGVMVRRE</sequence>
<dbReference type="GO" id="GO:0003677">
    <property type="term" value="F:DNA binding"/>
    <property type="evidence" value="ECO:0007669"/>
    <property type="project" value="InterPro"/>
</dbReference>
<accession>A0A1G5SBL5</accession>
<name>A0A1G5SBL5_9PROT</name>
<dbReference type="RefSeq" id="WP_245654645.1">
    <property type="nucleotide sequence ID" value="NZ_FMWO01000027.1"/>
</dbReference>
<proteinExistence type="predicted"/>
<evidence type="ECO:0000313" key="2">
    <source>
        <dbReference type="EMBL" id="SCZ84566.1"/>
    </source>
</evidence>
<feature type="domain" description="Restriction endonuclease type IV Mrr" evidence="1">
    <location>
        <begin position="8"/>
        <end position="51"/>
    </location>
</feature>
<keyword evidence="3" id="KW-1185">Reference proteome</keyword>
<dbReference type="GO" id="GO:0004519">
    <property type="term" value="F:endonuclease activity"/>
    <property type="evidence" value="ECO:0007669"/>
    <property type="project" value="InterPro"/>
</dbReference>
<dbReference type="InterPro" id="IPR011335">
    <property type="entry name" value="Restrct_endonuc-II-like"/>
</dbReference>
<dbReference type="Gene3D" id="3.40.1350.10">
    <property type="match status" value="1"/>
</dbReference>
<dbReference type="SUPFAM" id="SSF52980">
    <property type="entry name" value="Restriction endonuclease-like"/>
    <property type="match status" value="1"/>
</dbReference>
<dbReference type="EMBL" id="FMWO01000027">
    <property type="protein sequence ID" value="SCZ84566.1"/>
    <property type="molecule type" value="Genomic_DNA"/>
</dbReference>
<dbReference type="STRING" id="51642.NSMM_210014"/>
<dbReference type="Proteomes" id="UP000198729">
    <property type="component" value="Unassembled WGS sequence"/>
</dbReference>
<organism evidence="2 3">
    <name type="scientific">Nitrosomonas mobilis</name>
    <dbReference type="NCBI Taxonomy" id="51642"/>
    <lineage>
        <taxon>Bacteria</taxon>
        <taxon>Pseudomonadati</taxon>
        <taxon>Pseudomonadota</taxon>
        <taxon>Betaproteobacteria</taxon>
        <taxon>Nitrosomonadales</taxon>
        <taxon>Nitrosomonadaceae</taxon>
        <taxon>Nitrosomonas</taxon>
    </lineage>
</organism>
<gene>
    <name evidence="2" type="ORF">NSMM_210014</name>
</gene>
<protein>
    <recommendedName>
        <fullName evidence="1">Restriction endonuclease type IV Mrr domain-containing protein</fullName>
    </recommendedName>
</protein>
<dbReference type="Pfam" id="PF04471">
    <property type="entry name" value="Mrr_cat"/>
    <property type="match status" value="1"/>
</dbReference>
<dbReference type="GO" id="GO:0009307">
    <property type="term" value="P:DNA restriction-modification system"/>
    <property type="evidence" value="ECO:0007669"/>
    <property type="project" value="InterPro"/>
</dbReference>
<evidence type="ECO:0000259" key="1">
    <source>
        <dbReference type="Pfam" id="PF04471"/>
    </source>
</evidence>
<evidence type="ECO:0000313" key="3">
    <source>
        <dbReference type="Proteomes" id="UP000198729"/>
    </source>
</evidence>
<dbReference type="InterPro" id="IPR007560">
    <property type="entry name" value="Restrct_endonuc_IV_Mrr"/>
</dbReference>